<dbReference type="InterPro" id="IPR050950">
    <property type="entry name" value="HTH-type_LysR_regulators"/>
</dbReference>
<feature type="domain" description="HTH lysR-type" evidence="5">
    <location>
        <begin position="1"/>
        <end position="59"/>
    </location>
</feature>
<evidence type="ECO:0000259" key="5">
    <source>
        <dbReference type="PROSITE" id="PS50931"/>
    </source>
</evidence>
<dbReference type="GO" id="GO:0003700">
    <property type="term" value="F:DNA-binding transcription factor activity"/>
    <property type="evidence" value="ECO:0007669"/>
    <property type="project" value="InterPro"/>
</dbReference>
<evidence type="ECO:0000313" key="7">
    <source>
        <dbReference type="Proteomes" id="UP000823912"/>
    </source>
</evidence>
<dbReference type="InterPro" id="IPR036388">
    <property type="entry name" value="WH-like_DNA-bd_sf"/>
</dbReference>
<dbReference type="Pfam" id="PF03466">
    <property type="entry name" value="LysR_substrate"/>
    <property type="match status" value="1"/>
</dbReference>
<keyword evidence="2" id="KW-0805">Transcription regulation</keyword>
<gene>
    <name evidence="6" type="ORF">IAA55_04305</name>
</gene>
<dbReference type="Gene3D" id="3.40.190.290">
    <property type="match status" value="1"/>
</dbReference>
<dbReference type="InterPro" id="IPR036390">
    <property type="entry name" value="WH_DNA-bd_sf"/>
</dbReference>
<dbReference type="EMBL" id="DVHM01000070">
    <property type="protein sequence ID" value="HIR70484.1"/>
    <property type="molecule type" value="Genomic_DNA"/>
</dbReference>
<evidence type="ECO:0000256" key="4">
    <source>
        <dbReference type="ARBA" id="ARBA00023163"/>
    </source>
</evidence>
<dbReference type="GO" id="GO:0005829">
    <property type="term" value="C:cytosol"/>
    <property type="evidence" value="ECO:0007669"/>
    <property type="project" value="TreeGrafter"/>
</dbReference>
<sequence>MQSWNQINNFVAVARTENMSEAAELLHISQPSLSQTIKRLEEELGFPLFERRGKRLILNENGKIMLRAAKNMEEIYRGALTEIEENNARAHREVSIYIGCASMHLPQMLQFLKKRTPQIKYHIFQWRQKGTQENDIDVIALDGRAEDYFSGGNQIYEGRRYEVLFEEEILLALPADHPMAEREHLKLVDVLEEDFICLNENWALGAIVQKNLALAAKRPEAAVWVDNPSLMRDLLRSGQGMALVPAVSWKGFGEDFVRMKKLEDFDVRRTVCLRYPQEKYITREDRACMDGIREYFETVQQKAELAGEA</sequence>
<evidence type="ECO:0000256" key="1">
    <source>
        <dbReference type="ARBA" id="ARBA00009437"/>
    </source>
</evidence>
<dbReference type="Gene3D" id="1.10.10.10">
    <property type="entry name" value="Winged helix-like DNA-binding domain superfamily/Winged helix DNA-binding domain"/>
    <property type="match status" value="1"/>
</dbReference>
<evidence type="ECO:0000256" key="2">
    <source>
        <dbReference type="ARBA" id="ARBA00023015"/>
    </source>
</evidence>
<dbReference type="SUPFAM" id="SSF46785">
    <property type="entry name" value="Winged helix' DNA-binding domain"/>
    <property type="match status" value="1"/>
</dbReference>
<reference evidence="6" key="2">
    <citation type="journal article" date="2021" name="PeerJ">
        <title>Extensive microbial diversity within the chicken gut microbiome revealed by metagenomics and culture.</title>
        <authorList>
            <person name="Gilroy R."/>
            <person name="Ravi A."/>
            <person name="Getino M."/>
            <person name="Pursley I."/>
            <person name="Horton D.L."/>
            <person name="Alikhan N.F."/>
            <person name="Baker D."/>
            <person name="Gharbi K."/>
            <person name="Hall N."/>
            <person name="Watson M."/>
            <person name="Adriaenssens E.M."/>
            <person name="Foster-Nyarko E."/>
            <person name="Jarju S."/>
            <person name="Secka A."/>
            <person name="Antonio M."/>
            <person name="Oren A."/>
            <person name="Chaudhuri R.R."/>
            <person name="La Ragione R."/>
            <person name="Hildebrand F."/>
            <person name="Pallen M.J."/>
        </authorList>
    </citation>
    <scope>NUCLEOTIDE SEQUENCE</scope>
    <source>
        <strain evidence="6">ChiSjej5B23-6657</strain>
    </source>
</reference>
<evidence type="ECO:0000256" key="3">
    <source>
        <dbReference type="ARBA" id="ARBA00023125"/>
    </source>
</evidence>
<reference evidence="6" key="1">
    <citation type="submission" date="2020-10" db="EMBL/GenBank/DDBJ databases">
        <authorList>
            <person name="Gilroy R."/>
        </authorList>
    </citation>
    <scope>NUCLEOTIDE SEQUENCE</scope>
    <source>
        <strain evidence="6">ChiSjej5B23-6657</strain>
    </source>
</reference>
<dbReference type="GO" id="GO:0003677">
    <property type="term" value="F:DNA binding"/>
    <property type="evidence" value="ECO:0007669"/>
    <property type="project" value="UniProtKB-KW"/>
</dbReference>
<accession>A0A9D1E9C5</accession>
<dbReference type="PANTHER" id="PTHR30419:SF8">
    <property type="entry name" value="NITROGEN ASSIMILATION TRANSCRIPTIONAL ACTIVATOR-RELATED"/>
    <property type="match status" value="1"/>
</dbReference>
<dbReference type="PANTHER" id="PTHR30419">
    <property type="entry name" value="HTH-TYPE TRANSCRIPTIONAL REGULATOR YBHD"/>
    <property type="match status" value="1"/>
</dbReference>
<dbReference type="PRINTS" id="PR00039">
    <property type="entry name" value="HTHLYSR"/>
</dbReference>
<name>A0A9D1E9C5_9FIRM</name>
<keyword evidence="3" id="KW-0238">DNA-binding</keyword>
<dbReference type="SUPFAM" id="SSF53850">
    <property type="entry name" value="Periplasmic binding protein-like II"/>
    <property type="match status" value="1"/>
</dbReference>
<keyword evidence="4" id="KW-0804">Transcription</keyword>
<dbReference type="Proteomes" id="UP000823912">
    <property type="component" value="Unassembled WGS sequence"/>
</dbReference>
<dbReference type="Pfam" id="PF00126">
    <property type="entry name" value="HTH_1"/>
    <property type="match status" value="1"/>
</dbReference>
<protein>
    <submittedName>
        <fullName evidence="6">LysR family transcriptional regulator</fullName>
    </submittedName>
</protein>
<evidence type="ECO:0000313" key="6">
    <source>
        <dbReference type="EMBL" id="HIR70484.1"/>
    </source>
</evidence>
<dbReference type="CDD" id="cd05466">
    <property type="entry name" value="PBP2_LTTR_substrate"/>
    <property type="match status" value="1"/>
</dbReference>
<comment type="similarity">
    <text evidence="1">Belongs to the LysR transcriptional regulatory family.</text>
</comment>
<proteinExistence type="inferred from homology"/>
<comment type="caution">
    <text evidence="6">The sequence shown here is derived from an EMBL/GenBank/DDBJ whole genome shotgun (WGS) entry which is preliminary data.</text>
</comment>
<organism evidence="6 7">
    <name type="scientific">Candidatus Pullilachnospira gallistercoris</name>
    <dbReference type="NCBI Taxonomy" id="2840911"/>
    <lineage>
        <taxon>Bacteria</taxon>
        <taxon>Bacillati</taxon>
        <taxon>Bacillota</taxon>
        <taxon>Clostridia</taxon>
        <taxon>Lachnospirales</taxon>
        <taxon>Lachnospiraceae</taxon>
        <taxon>Lachnospiraceae incertae sedis</taxon>
        <taxon>Candidatus Pullilachnospira</taxon>
    </lineage>
</organism>
<dbReference type="InterPro" id="IPR005119">
    <property type="entry name" value="LysR_subst-bd"/>
</dbReference>
<dbReference type="AlphaFoldDB" id="A0A9D1E9C5"/>
<dbReference type="InterPro" id="IPR000847">
    <property type="entry name" value="LysR_HTH_N"/>
</dbReference>
<dbReference type="PROSITE" id="PS50931">
    <property type="entry name" value="HTH_LYSR"/>
    <property type="match status" value="1"/>
</dbReference>
<dbReference type="FunFam" id="1.10.10.10:FF:000001">
    <property type="entry name" value="LysR family transcriptional regulator"/>
    <property type="match status" value="1"/>
</dbReference>